<evidence type="ECO:0000313" key="3">
    <source>
        <dbReference type="Proteomes" id="UP000399805"/>
    </source>
</evidence>
<evidence type="ECO:0000259" key="1">
    <source>
        <dbReference type="Pfam" id="PF14417"/>
    </source>
</evidence>
<feature type="domain" description="MEDS" evidence="1">
    <location>
        <begin position="19"/>
        <end position="178"/>
    </location>
</feature>
<dbReference type="AlphaFoldDB" id="A0A6I8LP81"/>
<dbReference type="EMBL" id="CABVGP010000002">
    <property type="protein sequence ID" value="VVJ19584.1"/>
    <property type="molecule type" value="Genomic_DNA"/>
</dbReference>
<name>A0A6I8LP81_9PSEU</name>
<keyword evidence="3" id="KW-1185">Reference proteome</keyword>
<sequence>MTGSRKFGTPGVVIEPGQHICALHVGEEDRDSVLLPFLTEGLRAGEKCLFGVHEDEVDGFLDRLGEDVDDIGGRVDSAQLDIRAAGDRLLSPEEFSVDRIIEFWDEAVSAAMAAGYPFVRLGAEARWWHPQLPGLPELFRYEAALNDFTRRYPQAILCVYDVSRYRENIVFDLLKTHPQVLMCGVLLENPYYVPPATLV</sequence>
<dbReference type="RefSeq" id="WP_155544821.1">
    <property type="nucleotide sequence ID" value="NZ_CABVGP010000002.1"/>
</dbReference>
<protein>
    <recommendedName>
        <fullName evidence="1">MEDS domain-containing protein</fullName>
    </recommendedName>
</protein>
<gene>
    <name evidence="2" type="ORF">AA23TX_04605</name>
</gene>
<evidence type="ECO:0000313" key="2">
    <source>
        <dbReference type="EMBL" id="VVJ19584.1"/>
    </source>
</evidence>
<dbReference type="InterPro" id="IPR025847">
    <property type="entry name" value="MEDS_domain"/>
</dbReference>
<organism evidence="2 3">
    <name type="scientific">Amycolatopsis camponoti</name>
    <dbReference type="NCBI Taxonomy" id="2606593"/>
    <lineage>
        <taxon>Bacteria</taxon>
        <taxon>Bacillati</taxon>
        <taxon>Actinomycetota</taxon>
        <taxon>Actinomycetes</taxon>
        <taxon>Pseudonocardiales</taxon>
        <taxon>Pseudonocardiaceae</taxon>
        <taxon>Amycolatopsis</taxon>
    </lineage>
</organism>
<accession>A0A6I8LP81</accession>
<proteinExistence type="predicted"/>
<reference evidence="2 3" key="1">
    <citation type="submission" date="2019-09" db="EMBL/GenBank/DDBJ databases">
        <authorList>
            <person name="Leyn A S."/>
        </authorList>
    </citation>
    <scope>NUCLEOTIDE SEQUENCE [LARGE SCALE GENOMIC DNA]</scope>
    <source>
        <strain evidence="2">AA231_1</strain>
    </source>
</reference>
<dbReference type="Pfam" id="PF14417">
    <property type="entry name" value="MEDS"/>
    <property type="match status" value="1"/>
</dbReference>
<dbReference type="Proteomes" id="UP000399805">
    <property type="component" value="Unassembled WGS sequence"/>
</dbReference>